<dbReference type="GO" id="GO:0016740">
    <property type="term" value="F:transferase activity"/>
    <property type="evidence" value="ECO:0007669"/>
    <property type="project" value="UniProtKB-KW"/>
</dbReference>
<dbReference type="InterPro" id="IPR001173">
    <property type="entry name" value="Glyco_trans_2-like"/>
</dbReference>
<keyword evidence="2" id="KW-0808">Transferase</keyword>
<evidence type="ECO:0000313" key="3">
    <source>
        <dbReference type="Proteomes" id="UP000031339"/>
    </source>
</evidence>
<feature type="domain" description="Glycosyltransferase 2-like" evidence="1">
    <location>
        <begin position="6"/>
        <end position="169"/>
    </location>
</feature>
<dbReference type="GO" id="GO:0006487">
    <property type="term" value="P:protein N-linked glycosylation"/>
    <property type="evidence" value="ECO:0007669"/>
    <property type="project" value="TreeGrafter"/>
</dbReference>
<dbReference type="SUPFAM" id="SSF53448">
    <property type="entry name" value="Nucleotide-diphospho-sugar transferases"/>
    <property type="match status" value="1"/>
</dbReference>
<gene>
    <name evidence="2" type="ORF">RN79_04410</name>
</gene>
<dbReference type="PANTHER" id="PTHR10859">
    <property type="entry name" value="GLYCOSYL TRANSFERASE"/>
    <property type="match status" value="1"/>
</dbReference>
<protein>
    <submittedName>
        <fullName evidence="2">Glycosyl transferase family 2</fullName>
    </submittedName>
</protein>
<dbReference type="InterPro" id="IPR029044">
    <property type="entry name" value="Nucleotide-diphossugar_trans"/>
</dbReference>
<evidence type="ECO:0000259" key="1">
    <source>
        <dbReference type="Pfam" id="PF00535"/>
    </source>
</evidence>
<dbReference type="EMBL" id="JWIY01000001">
    <property type="protein sequence ID" value="KIC78816.1"/>
    <property type="molecule type" value="Genomic_DNA"/>
</dbReference>
<dbReference type="PANTHER" id="PTHR10859:SF114">
    <property type="entry name" value="DOLICHOL-PHOSPHATE MANNOSYLTRANSFERASE"/>
    <property type="match status" value="1"/>
</dbReference>
<evidence type="ECO:0000313" key="2">
    <source>
        <dbReference type="EMBL" id="KIC78816.1"/>
    </source>
</evidence>
<dbReference type="RefSeq" id="WP_037591025.1">
    <property type="nucleotide sequence ID" value="NZ_CAJPUH010000022.1"/>
</dbReference>
<dbReference type="Gene3D" id="3.90.550.10">
    <property type="entry name" value="Spore Coat Polysaccharide Biosynthesis Protein SpsA, Chain A"/>
    <property type="match status" value="1"/>
</dbReference>
<dbReference type="Proteomes" id="UP000031339">
    <property type="component" value="Unassembled WGS sequence"/>
</dbReference>
<organism evidence="2 3">
    <name type="scientific">Streptococcus constellatus</name>
    <dbReference type="NCBI Taxonomy" id="76860"/>
    <lineage>
        <taxon>Bacteria</taxon>
        <taxon>Bacillati</taxon>
        <taxon>Bacillota</taxon>
        <taxon>Bacilli</taxon>
        <taxon>Lactobacillales</taxon>
        <taxon>Streptococcaceae</taxon>
        <taxon>Streptococcus</taxon>
        <taxon>Streptococcus anginosus group</taxon>
    </lineage>
</organism>
<name>A0A0C1K7G5_STRCV</name>
<dbReference type="AlphaFoldDB" id="A0A0C1K7G5"/>
<dbReference type="Pfam" id="PF00535">
    <property type="entry name" value="Glycos_transf_2"/>
    <property type="match status" value="1"/>
</dbReference>
<sequence>MKVLMIIPAYNEEESILNTVLSIVEYRKKVDFELDYVVINDGSTDHTKEILDENGLNAVHLVMNLGIGGAVQTGYKYALEHGYDVAVQFDGDGQHDISSLASLLEPICKNEADLVIGSRFVGNKASEFQTTFMRRFGITIISAFIKCTTGKRILDTTSGYRLGNQKIIRQFAMRYPIKYPEPESIVHILKRKYRVVEAPANMFERSGGVSSITPIKSIRYMIEVCSSILIAAFMKESE</sequence>
<proteinExistence type="predicted"/>
<dbReference type="CDD" id="cd04179">
    <property type="entry name" value="DPM_DPG-synthase_like"/>
    <property type="match status" value="1"/>
</dbReference>
<comment type="caution">
    <text evidence="2">The sequence shown here is derived from an EMBL/GenBank/DDBJ whole genome shotgun (WGS) entry which is preliminary data.</text>
</comment>
<reference evidence="2 3" key="1">
    <citation type="submission" date="2014-12" db="EMBL/GenBank/DDBJ databases">
        <title>Partial genome sequence of Streptococcus constellatus KCOM 1650 (= ChDC B144).</title>
        <authorList>
            <person name="Kook J.-K."/>
            <person name="Park S.-N."/>
            <person name="Lim Y.K."/>
            <person name="Jo E."/>
        </authorList>
    </citation>
    <scope>NUCLEOTIDE SEQUENCE [LARGE SCALE GENOMIC DNA]</scope>
    <source>
        <strain evidence="2 3">KCOM 1650</strain>
    </source>
</reference>
<accession>A0A0C1K7G5</accession>